<evidence type="ECO:0000313" key="7">
    <source>
        <dbReference type="Proteomes" id="UP000777784"/>
    </source>
</evidence>
<evidence type="ECO:0000256" key="5">
    <source>
        <dbReference type="SAM" id="Phobius"/>
    </source>
</evidence>
<keyword evidence="2 3" id="KW-0802">TPR repeat</keyword>
<protein>
    <submittedName>
        <fullName evidence="6">Tetratricopeptide repeat protein</fullName>
    </submittedName>
</protein>
<feature type="transmembrane region" description="Helical" evidence="5">
    <location>
        <begin position="7"/>
        <end position="24"/>
    </location>
</feature>
<dbReference type="Pfam" id="PF13432">
    <property type="entry name" value="TPR_16"/>
    <property type="match status" value="1"/>
</dbReference>
<dbReference type="SUPFAM" id="SSF48452">
    <property type="entry name" value="TPR-like"/>
    <property type="match status" value="1"/>
</dbReference>
<dbReference type="SMART" id="SM00028">
    <property type="entry name" value="TPR"/>
    <property type="match status" value="4"/>
</dbReference>
<evidence type="ECO:0000256" key="4">
    <source>
        <dbReference type="SAM" id="MobiDB-lite"/>
    </source>
</evidence>
<keyword evidence="5" id="KW-0472">Membrane</keyword>
<gene>
    <name evidence="6" type="ORF">KJ970_00815</name>
</gene>
<keyword evidence="1" id="KW-0677">Repeat</keyword>
<dbReference type="InterPro" id="IPR011990">
    <property type="entry name" value="TPR-like_helical_dom_sf"/>
</dbReference>
<keyword evidence="5" id="KW-1133">Transmembrane helix</keyword>
<feature type="repeat" description="TPR" evidence="3">
    <location>
        <begin position="186"/>
        <end position="219"/>
    </location>
</feature>
<dbReference type="PANTHER" id="PTHR44943:SF8">
    <property type="entry name" value="TPR REPEAT-CONTAINING PROTEIN MJ0263"/>
    <property type="match status" value="1"/>
</dbReference>
<comment type="caution">
    <text evidence="6">The sequence shown here is derived from an EMBL/GenBank/DDBJ whole genome shotgun (WGS) entry which is preliminary data.</text>
</comment>
<feature type="repeat" description="TPR" evidence="3">
    <location>
        <begin position="152"/>
        <end position="185"/>
    </location>
</feature>
<organism evidence="6 7">
    <name type="scientific">Eiseniibacteriota bacterium</name>
    <dbReference type="NCBI Taxonomy" id="2212470"/>
    <lineage>
        <taxon>Bacteria</taxon>
        <taxon>Candidatus Eiseniibacteriota</taxon>
    </lineage>
</organism>
<dbReference type="AlphaFoldDB" id="A0A948RUY9"/>
<name>A0A948RUY9_UNCEI</name>
<dbReference type="EMBL" id="JAHJDP010000004">
    <property type="protein sequence ID" value="MBU2689442.1"/>
    <property type="molecule type" value="Genomic_DNA"/>
</dbReference>
<dbReference type="Gene3D" id="1.25.40.10">
    <property type="entry name" value="Tetratricopeptide repeat domain"/>
    <property type="match status" value="1"/>
</dbReference>
<evidence type="ECO:0000256" key="2">
    <source>
        <dbReference type="ARBA" id="ARBA00022803"/>
    </source>
</evidence>
<sequence length="327" mass="34522">MSVKRVCGTSLMIIAALVVTFFLFRPELPDNEAGEQIAAEATGFATATHVIPEVNVIPPIETTPIPGDARDLSEAPEATPAETLEETPAEEPVETVVETAALTASTVVEPPLSDSERYAAAIEQLQAGDAEGARPILSKLLNTFHGRPAVQAKVRANLARALLALGREREALPHAEEASRIDPENSGAWNVRGRALLSLQRSEEALRAFQTAIEKDPGNFHALNNIGYIWILREDFLKARTYLDEAVVAAAAMGVEPPSYTFNNLGVALERMGDLSDAREAYSRALGGGHPTAGLGLARVGALLAAEEPSSIPGSSADSTLTAGTGN</sequence>
<evidence type="ECO:0000256" key="3">
    <source>
        <dbReference type="PROSITE-ProRule" id="PRU00339"/>
    </source>
</evidence>
<keyword evidence="5" id="KW-0812">Transmembrane</keyword>
<dbReference type="PANTHER" id="PTHR44943">
    <property type="entry name" value="CELLULOSE SYNTHASE OPERON PROTEIN C"/>
    <property type="match status" value="1"/>
</dbReference>
<dbReference type="Proteomes" id="UP000777784">
    <property type="component" value="Unassembled WGS sequence"/>
</dbReference>
<evidence type="ECO:0000256" key="1">
    <source>
        <dbReference type="ARBA" id="ARBA00022737"/>
    </source>
</evidence>
<feature type="region of interest" description="Disordered" evidence="4">
    <location>
        <begin position="58"/>
        <end position="90"/>
    </location>
</feature>
<proteinExistence type="predicted"/>
<dbReference type="InterPro" id="IPR051685">
    <property type="entry name" value="Ycf3/AcsC/BcsC/TPR_MFPF"/>
</dbReference>
<dbReference type="PROSITE" id="PS50005">
    <property type="entry name" value="TPR"/>
    <property type="match status" value="2"/>
</dbReference>
<dbReference type="Pfam" id="PF13181">
    <property type="entry name" value="TPR_8"/>
    <property type="match status" value="1"/>
</dbReference>
<reference evidence="6" key="1">
    <citation type="submission" date="2021-05" db="EMBL/GenBank/DDBJ databases">
        <title>Energy efficiency and biological interactions define the core microbiome of deep oligotrophic groundwater.</title>
        <authorList>
            <person name="Mehrshad M."/>
            <person name="Lopez-Fernandez M."/>
            <person name="Bell E."/>
            <person name="Bernier-Latmani R."/>
            <person name="Bertilsson S."/>
            <person name="Dopson M."/>
        </authorList>
    </citation>
    <scope>NUCLEOTIDE SEQUENCE</scope>
    <source>
        <strain evidence="6">Modern_marine.mb.64</strain>
    </source>
</reference>
<dbReference type="InterPro" id="IPR019734">
    <property type="entry name" value="TPR_rpt"/>
</dbReference>
<evidence type="ECO:0000313" key="6">
    <source>
        <dbReference type="EMBL" id="MBU2689442.1"/>
    </source>
</evidence>
<accession>A0A948RUY9</accession>